<protein>
    <submittedName>
        <fullName evidence="1">Uncharacterized protein</fullName>
    </submittedName>
</protein>
<name>A0A2G7G5F5_9EURO</name>
<sequence>MAPLSDTSIRNLSGTWEMASKIGQDQINRP</sequence>
<dbReference type="AlphaFoldDB" id="A0A2G7G5F5"/>
<gene>
    <name evidence="1" type="ORF">AARAC_001605</name>
</gene>
<accession>A0A2G7G5F5</accession>
<evidence type="ECO:0000313" key="2">
    <source>
        <dbReference type="Proteomes" id="UP000231358"/>
    </source>
</evidence>
<reference evidence="1 2" key="1">
    <citation type="submission" date="2017-05" db="EMBL/GenBank/DDBJ databases">
        <title>Genome sequence for an aflatoxigenic pathogen of Argentinian peanut, Aspergillus arachidicola.</title>
        <authorList>
            <person name="Moore G."/>
            <person name="Beltz S.B."/>
            <person name="Mack B.M."/>
        </authorList>
    </citation>
    <scope>NUCLEOTIDE SEQUENCE [LARGE SCALE GENOMIC DNA]</scope>
    <source>
        <strain evidence="1 2">CBS 117610</strain>
    </source>
</reference>
<dbReference type="EMBL" id="NEXV01000118">
    <property type="protein sequence ID" value="PIG88078.1"/>
    <property type="molecule type" value="Genomic_DNA"/>
</dbReference>
<organism evidence="1 2">
    <name type="scientific">Aspergillus arachidicola</name>
    <dbReference type="NCBI Taxonomy" id="656916"/>
    <lineage>
        <taxon>Eukaryota</taxon>
        <taxon>Fungi</taxon>
        <taxon>Dikarya</taxon>
        <taxon>Ascomycota</taxon>
        <taxon>Pezizomycotina</taxon>
        <taxon>Eurotiomycetes</taxon>
        <taxon>Eurotiomycetidae</taxon>
        <taxon>Eurotiales</taxon>
        <taxon>Aspergillaceae</taxon>
        <taxon>Aspergillus</taxon>
        <taxon>Aspergillus subgen. Circumdati</taxon>
    </lineage>
</organism>
<comment type="caution">
    <text evidence="1">The sequence shown here is derived from an EMBL/GenBank/DDBJ whole genome shotgun (WGS) entry which is preliminary data.</text>
</comment>
<proteinExistence type="predicted"/>
<keyword evidence="2" id="KW-1185">Reference proteome</keyword>
<evidence type="ECO:0000313" key="1">
    <source>
        <dbReference type="EMBL" id="PIG88078.1"/>
    </source>
</evidence>
<dbReference type="Proteomes" id="UP000231358">
    <property type="component" value="Unassembled WGS sequence"/>
</dbReference>